<sequence>MKKARPNSVSVLPTHSQFKDKPVGSASGAPGNTARWTLRRVILGAGGLLFVYITLTTIFKSSSSTGRSPRVTRPEPDFYKDVQLNNGKPYKDANPVPIIDNDNKPWLDPSNNKIGDSIGGAEEVKKPEQEPIIEDKTPKQPEKQQPPAGGSRSGSEQTAEEGDDADTDLDELEVESDVSITSRKRLSTGVTYAQVLASTRAERDYAIALIVKEANQALKSTEVYSVTNKDQTAPSNDIHDYLSLSKYYWPNDKSPTGDFLPYVRRDGHINPEIETVRDYRLLRTMMREVHIMGMAYHFTGNKTYADKCAKRLREWFLDEATYMNPNINFGSLRKGEALGARTGVLDMFPIFRVFDALHYLKQEPSWDPTLIPQLQEWFTRYVRWLETATLAKVERKGNNNHGTYYDVQIIGIYLFLDRIDDAREVARSALENRIDRQILPDGGQPEELERKTSWYYSVFNLQALMTLARWGDDLGVNMWDHEGPKGQSIKKAIDFLLPYSLKNGEGWPVKNLKGFDMTDYLKCLQIAWNIYGDQKYLDAITVIEPKVRQDMVEGKIKTISTFMCDMSTLMEAGQRGGQGMIWHWCLT</sequence>
<feature type="domain" description="Alginate lyase" evidence="5">
    <location>
        <begin position="225"/>
        <end position="507"/>
    </location>
</feature>
<dbReference type="GO" id="GO:0016829">
    <property type="term" value="F:lyase activity"/>
    <property type="evidence" value="ECO:0007669"/>
    <property type="project" value="UniProtKB-KW"/>
</dbReference>
<proteinExistence type="predicted"/>
<dbReference type="GO" id="GO:0042597">
    <property type="term" value="C:periplasmic space"/>
    <property type="evidence" value="ECO:0007669"/>
    <property type="project" value="InterPro"/>
</dbReference>
<evidence type="ECO:0000256" key="2">
    <source>
        <dbReference type="ARBA" id="ARBA00023239"/>
    </source>
</evidence>
<feature type="region of interest" description="Disordered" evidence="3">
    <location>
        <begin position="1"/>
        <end position="31"/>
    </location>
</feature>
<evidence type="ECO:0000313" key="7">
    <source>
        <dbReference type="Proteomes" id="UP000696485"/>
    </source>
</evidence>
<feature type="region of interest" description="Disordered" evidence="3">
    <location>
        <begin position="62"/>
        <end position="179"/>
    </location>
</feature>
<dbReference type="Gene3D" id="1.50.10.100">
    <property type="entry name" value="Chondroitin AC/alginate lyase"/>
    <property type="match status" value="1"/>
</dbReference>
<dbReference type="Proteomes" id="UP000696485">
    <property type="component" value="Unassembled WGS sequence"/>
</dbReference>
<feature type="compositionally biased region" description="Polar residues" evidence="3">
    <location>
        <begin position="7"/>
        <end position="16"/>
    </location>
</feature>
<dbReference type="AlphaFoldDB" id="A0A9P5SVQ6"/>
<reference evidence="6" key="1">
    <citation type="journal article" date="2020" name="Fungal Divers.">
        <title>Resolving the Mortierellaceae phylogeny through synthesis of multi-gene phylogenetics and phylogenomics.</title>
        <authorList>
            <person name="Vandepol N."/>
            <person name="Liber J."/>
            <person name="Desiro A."/>
            <person name="Na H."/>
            <person name="Kennedy M."/>
            <person name="Barry K."/>
            <person name="Grigoriev I.V."/>
            <person name="Miller A.N."/>
            <person name="O'Donnell K."/>
            <person name="Stajich J.E."/>
            <person name="Bonito G."/>
        </authorList>
    </citation>
    <scope>NUCLEOTIDE SEQUENCE</scope>
    <source>
        <strain evidence="6">NVP1</strain>
    </source>
</reference>
<evidence type="ECO:0000313" key="6">
    <source>
        <dbReference type="EMBL" id="KAF9336493.1"/>
    </source>
</evidence>
<comment type="caution">
    <text evidence="6">The sequence shown here is derived from an EMBL/GenBank/DDBJ whole genome shotgun (WGS) entry which is preliminary data.</text>
</comment>
<keyword evidence="4" id="KW-0812">Transmembrane</keyword>
<evidence type="ECO:0000259" key="5">
    <source>
        <dbReference type="Pfam" id="PF05426"/>
    </source>
</evidence>
<feature type="compositionally biased region" description="Basic and acidic residues" evidence="3">
    <location>
        <begin position="122"/>
        <end position="142"/>
    </location>
</feature>
<evidence type="ECO:0000256" key="3">
    <source>
        <dbReference type="SAM" id="MobiDB-lite"/>
    </source>
</evidence>
<dbReference type="EMBL" id="JAAAUY010000057">
    <property type="protein sequence ID" value="KAF9336493.1"/>
    <property type="molecule type" value="Genomic_DNA"/>
</dbReference>
<feature type="transmembrane region" description="Helical" evidence="4">
    <location>
        <begin position="41"/>
        <end position="59"/>
    </location>
</feature>
<evidence type="ECO:0000256" key="1">
    <source>
        <dbReference type="ARBA" id="ARBA00022729"/>
    </source>
</evidence>
<dbReference type="Pfam" id="PF05426">
    <property type="entry name" value="Alginate_lyase"/>
    <property type="match status" value="1"/>
</dbReference>
<feature type="compositionally biased region" description="Acidic residues" evidence="3">
    <location>
        <begin position="158"/>
        <end position="176"/>
    </location>
</feature>
<dbReference type="InterPro" id="IPR008929">
    <property type="entry name" value="Chondroitin_lyas"/>
</dbReference>
<protein>
    <recommendedName>
        <fullName evidence="5">Alginate lyase domain-containing protein</fullName>
    </recommendedName>
</protein>
<gene>
    <name evidence="6" type="ORF">BG006_008412</name>
</gene>
<dbReference type="SUPFAM" id="SSF48230">
    <property type="entry name" value="Chondroitin AC/alginate lyase"/>
    <property type="match status" value="1"/>
</dbReference>
<name>A0A9P5SVQ6_9FUNG</name>
<accession>A0A9P5SVQ6</accession>
<keyword evidence="4" id="KW-0472">Membrane</keyword>
<evidence type="ECO:0000256" key="4">
    <source>
        <dbReference type="SAM" id="Phobius"/>
    </source>
</evidence>
<organism evidence="6 7">
    <name type="scientific">Podila minutissima</name>
    <dbReference type="NCBI Taxonomy" id="64525"/>
    <lineage>
        <taxon>Eukaryota</taxon>
        <taxon>Fungi</taxon>
        <taxon>Fungi incertae sedis</taxon>
        <taxon>Mucoromycota</taxon>
        <taxon>Mortierellomycotina</taxon>
        <taxon>Mortierellomycetes</taxon>
        <taxon>Mortierellales</taxon>
        <taxon>Mortierellaceae</taxon>
        <taxon>Podila</taxon>
    </lineage>
</organism>
<keyword evidence="7" id="KW-1185">Reference proteome</keyword>
<keyword evidence="4" id="KW-1133">Transmembrane helix</keyword>
<dbReference type="InterPro" id="IPR008397">
    <property type="entry name" value="Alginate_lyase_dom"/>
</dbReference>
<keyword evidence="1" id="KW-0732">Signal</keyword>
<keyword evidence="2" id="KW-0456">Lyase</keyword>